<dbReference type="Pfam" id="PF01844">
    <property type="entry name" value="HNH"/>
    <property type="match status" value="1"/>
</dbReference>
<dbReference type="InterPro" id="IPR002711">
    <property type="entry name" value="HNH"/>
</dbReference>
<dbReference type="EMBL" id="CP001686">
    <property type="protein sequence ID" value="ACV05143.1"/>
    <property type="molecule type" value="Genomic_DNA"/>
</dbReference>
<evidence type="ECO:0000259" key="2">
    <source>
        <dbReference type="SMART" id="SM00507"/>
    </source>
</evidence>
<dbReference type="AlphaFoldDB" id="C7NIH2"/>
<dbReference type="eggNOG" id="COG1403">
    <property type="taxonomic scope" value="Bacteria"/>
</dbReference>
<sequence length="565" mass="58500">MRRESFGTGQVSPSGGRGAAGRSADALERAERDLGHAVTAVEAVRAAEVALLDAVAGVYEHTAAHLEQRREEGEPGVWEVADAPAIVADEVTAATGELPTQVRSVVDLAASDPQRMACGRAALVEGRASLSRVLSWHTGTRHLQVADAVAIGEVVLTRAADGSPRSAASFRELLRRRVRKVEAADRQAARARMAEALAGRGSWTRPGEEGTGALTVVGEATRVAAAWGRLDAAARRAKAAGDQRTLAQLRSDLHLDLLLVGHLPGTCPGTASTSASAGSDHATPGSRTDAGPAGSGFCTQPILPTQTTQNPTGAEAPAPPVCTACGTVSSDWWPLPQIGDPVLPPARCTVVVGLDVLLENATDADRDPPDSGSGTSDPPPDGSAGTGPPAHTPSDTPSDALAEQAPARGGGDDLRGGGGGLRGAALGWMPGFGYLGPEHVRAVATREGSVWQRLVADPVTGHAVAVSPHTYRPTASVARFVRARDGVARDPGSGTPADQCELDHVVPFEAGGATTPDNLQCLSRRGHARKTRRHWEAVMAPDGSVEWTSLLGQRQTTHPHDYTDQ</sequence>
<dbReference type="InterPro" id="IPR003615">
    <property type="entry name" value="HNH_nuc"/>
</dbReference>
<dbReference type="STRING" id="478801.Ksed_00460"/>
<feature type="compositionally biased region" description="Polar residues" evidence="1">
    <location>
        <begin position="302"/>
        <end position="312"/>
    </location>
</feature>
<proteinExistence type="predicted"/>
<feature type="domain" description="HNH nuclease" evidence="2">
    <location>
        <begin position="476"/>
        <end position="528"/>
    </location>
</feature>
<protein>
    <submittedName>
        <fullName evidence="3">HNH endonuclease</fullName>
    </submittedName>
</protein>
<dbReference type="GO" id="GO:0004519">
    <property type="term" value="F:endonuclease activity"/>
    <property type="evidence" value="ECO:0007669"/>
    <property type="project" value="UniProtKB-KW"/>
</dbReference>
<dbReference type="HOGENOM" id="CLU_482158_0_0_11"/>
<accession>C7NIH2</accession>
<keyword evidence="3" id="KW-0255">Endonuclease</keyword>
<dbReference type="CDD" id="cd00085">
    <property type="entry name" value="HNHc"/>
    <property type="match status" value="1"/>
</dbReference>
<keyword evidence="4" id="KW-1185">Reference proteome</keyword>
<evidence type="ECO:0000256" key="1">
    <source>
        <dbReference type="SAM" id="MobiDB-lite"/>
    </source>
</evidence>
<dbReference type="GO" id="GO:0008270">
    <property type="term" value="F:zinc ion binding"/>
    <property type="evidence" value="ECO:0007669"/>
    <property type="project" value="InterPro"/>
</dbReference>
<dbReference type="RefSeq" id="WP_012801562.1">
    <property type="nucleotide sequence ID" value="NC_013169.1"/>
</dbReference>
<feature type="region of interest" description="Disordered" evidence="1">
    <location>
        <begin position="361"/>
        <end position="418"/>
    </location>
</feature>
<keyword evidence="3" id="KW-0378">Hydrolase</keyword>
<feature type="region of interest" description="Disordered" evidence="1">
    <location>
        <begin position="270"/>
        <end position="317"/>
    </location>
</feature>
<evidence type="ECO:0000313" key="4">
    <source>
        <dbReference type="Proteomes" id="UP000006666"/>
    </source>
</evidence>
<feature type="compositionally biased region" description="Low complexity" evidence="1">
    <location>
        <begin position="270"/>
        <end position="283"/>
    </location>
</feature>
<feature type="region of interest" description="Disordered" evidence="1">
    <location>
        <begin position="1"/>
        <end position="28"/>
    </location>
</feature>
<name>C7NIH2_KYTSD</name>
<dbReference type="SMART" id="SM00507">
    <property type="entry name" value="HNHc"/>
    <property type="match status" value="1"/>
</dbReference>
<dbReference type="Gene3D" id="1.10.30.50">
    <property type="match status" value="1"/>
</dbReference>
<organism evidence="3 4">
    <name type="scientific">Kytococcus sedentarius (strain ATCC 14392 / DSM 20547 / JCM 11482 / CCUG 33030 / NBRC 15357 / NCTC 11040 / CCM 314 / 541)</name>
    <name type="common">Micrococcus sedentarius</name>
    <dbReference type="NCBI Taxonomy" id="478801"/>
    <lineage>
        <taxon>Bacteria</taxon>
        <taxon>Bacillati</taxon>
        <taxon>Actinomycetota</taxon>
        <taxon>Actinomycetes</taxon>
        <taxon>Micrococcales</taxon>
        <taxon>Kytococcaceae</taxon>
        <taxon>Kytococcus</taxon>
    </lineage>
</organism>
<gene>
    <name evidence="3" type="ordered locus">Ksed_00460</name>
</gene>
<evidence type="ECO:0000313" key="3">
    <source>
        <dbReference type="EMBL" id="ACV05143.1"/>
    </source>
</evidence>
<dbReference type="KEGG" id="kse:Ksed_00460"/>
<dbReference type="Proteomes" id="UP000006666">
    <property type="component" value="Chromosome"/>
</dbReference>
<reference evidence="3 4" key="1">
    <citation type="journal article" date="2009" name="Stand. Genomic Sci.">
        <title>Complete genome sequence of Kytococcus sedentarius type strain (541).</title>
        <authorList>
            <person name="Sims D."/>
            <person name="Brettin T."/>
            <person name="Detter J.C."/>
            <person name="Han C."/>
            <person name="Lapidus A."/>
            <person name="Copeland A."/>
            <person name="Glavina Del Rio T."/>
            <person name="Nolan M."/>
            <person name="Chen F."/>
            <person name="Lucas S."/>
            <person name="Tice H."/>
            <person name="Cheng J.F."/>
            <person name="Bruce D."/>
            <person name="Goodwin L."/>
            <person name="Pitluck S."/>
            <person name="Ovchinnikova G."/>
            <person name="Pati A."/>
            <person name="Ivanova N."/>
            <person name="Mavrommatis K."/>
            <person name="Chen A."/>
            <person name="Palaniappan K."/>
            <person name="D'haeseleer P."/>
            <person name="Chain P."/>
            <person name="Bristow J."/>
            <person name="Eisen J.A."/>
            <person name="Markowitz V."/>
            <person name="Hugenholtz P."/>
            <person name="Schneider S."/>
            <person name="Goker M."/>
            <person name="Pukall R."/>
            <person name="Kyrpides N.C."/>
            <person name="Klenk H.P."/>
        </authorList>
    </citation>
    <scope>NUCLEOTIDE SEQUENCE [LARGE SCALE GENOMIC DNA]</scope>
    <source>
        <strain evidence="4">ATCC 14392 / DSM 20547 / JCM 11482 / CCUG 33030 / NBRC 15357 / NCTC 11040 / CCM 314 / 541</strain>
    </source>
</reference>
<keyword evidence="3" id="KW-0540">Nuclease</keyword>
<dbReference type="GO" id="GO:0003676">
    <property type="term" value="F:nucleic acid binding"/>
    <property type="evidence" value="ECO:0007669"/>
    <property type="project" value="InterPro"/>
</dbReference>